<sequence length="648" mass="71856">MPPRGYNSKSGPLTQQVLLLYTEEKMAGAAAVDGYGGEGDATQRFLDKYGVPKLAAQWRLSAEVVDTLSRMKIRSFFPVQAVAIPKLLDQTNDRITDICINAPTGSGKTLVYILPIVQRLLPRVVCRLRALIVLPSRDLAIQVHQIVSQFCESTPLRCGLAIGQSNFAAEQQALVGSEGRQQQQQQQHHGLGRSSSKPLAVDGGDSKVDILVATPGRLVDHLEQTPGFTLQHLQFLVVDEADRLLNQSYQDWIAKIYASIFNGQEIEELATSSAAEPSENYATPVMTQRRSDAINRRRIRTPLTRLLLSATLTRNPRKLASIGMSNAELTKIGRIDDPLADNARIGADAESDSDADADVDAEHAEPHDGAETAEPVEPETVATPKEEKMYATPANLDEYVIECDTGSKPLVLLEILSEYKASGLTIIFTASVNSTHRLARLLQLYAEEPERIREFSSSLTQKQRSALVADCKRREIDVVVCSDAMARGMDIENVANVINYDVPTYIKTYIHRVGRTARAGRHGRCVTLVKMGQMKGMLRMLKKADSKKLLPYELNQPHMKTLVPRYTQALQLLKDTLDAEKNGKLAPNAALRPSTLEKIRRLAGQATTSDNEGEDQELQHADRKRVFAMLYDQLEKNIESRQKQARTQ</sequence>
<evidence type="ECO:0000256" key="1">
    <source>
        <dbReference type="ARBA" id="ARBA00022741"/>
    </source>
</evidence>
<dbReference type="InterPro" id="IPR001650">
    <property type="entry name" value="Helicase_C-like"/>
</dbReference>
<gene>
    <name evidence="11" type="ORF">P43SY_005277</name>
</gene>
<feature type="domain" description="Helicase ATP-binding" evidence="9">
    <location>
        <begin position="89"/>
        <end position="330"/>
    </location>
</feature>
<dbReference type="SMART" id="SM00490">
    <property type="entry name" value="HELICc"/>
    <property type="match status" value="1"/>
</dbReference>
<evidence type="ECO:0000256" key="5">
    <source>
        <dbReference type="ARBA" id="ARBA00022884"/>
    </source>
</evidence>
<feature type="region of interest" description="Disordered" evidence="8">
    <location>
        <begin position="178"/>
        <end position="202"/>
    </location>
</feature>
<dbReference type="InterPro" id="IPR000629">
    <property type="entry name" value="RNA-helicase_DEAD-box_CS"/>
</dbReference>
<dbReference type="SMART" id="SM00487">
    <property type="entry name" value="DEXDc"/>
    <property type="match status" value="1"/>
</dbReference>
<dbReference type="PANTHER" id="PTHR24031">
    <property type="entry name" value="RNA HELICASE"/>
    <property type="match status" value="1"/>
</dbReference>
<comment type="similarity">
    <text evidence="6">Belongs to the DEAD box helicase family.</text>
</comment>
<dbReference type="Pfam" id="PF00271">
    <property type="entry name" value="Helicase_C"/>
    <property type="match status" value="1"/>
</dbReference>
<dbReference type="CDD" id="cd18787">
    <property type="entry name" value="SF2_C_DEAD"/>
    <property type="match status" value="1"/>
</dbReference>
<feature type="region of interest" description="Disordered" evidence="8">
    <location>
        <begin position="348"/>
        <end position="389"/>
    </location>
</feature>
<evidence type="ECO:0000256" key="7">
    <source>
        <dbReference type="RuleBase" id="RU365068"/>
    </source>
</evidence>
<evidence type="ECO:0000256" key="2">
    <source>
        <dbReference type="ARBA" id="ARBA00022801"/>
    </source>
</evidence>
<dbReference type="Gene3D" id="3.40.50.300">
    <property type="entry name" value="P-loop containing nucleotide triphosphate hydrolases"/>
    <property type="match status" value="2"/>
</dbReference>
<dbReference type="InterPro" id="IPR027417">
    <property type="entry name" value="P-loop_NTPase"/>
</dbReference>
<dbReference type="AlphaFoldDB" id="A0AAD5LF82"/>
<dbReference type="InterPro" id="IPR014001">
    <property type="entry name" value="Helicase_ATP-bd"/>
</dbReference>
<name>A0AAD5LF82_PYTIN</name>
<evidence type="ECO:0000256" key="8">
    <source>
        <dbReference type="SAM" id="MobiDB-lite"/>
    </source>
</evidence>
<keyword evidence="5 7" id="KW-0694">RNA-binding</keyword>
<dbReference type="GO" id="GO:0003723">
    <property type="term" value="F:RNA binding"/>
    <property type="evidence" value="ECO:0007669"/>
    <property type="project" value="UniProtKB-UniRule"/>
</dbReference>
<accession>A0AAD5LF82</accession>
<dbReference type="EMBL" id="JAKCXM010000200">
    <property type="protein sequence ID" value="KAJ0398919.1"/>
    <property type="molecule type" value="Genomic_DNA"/>
</dbReference>
<evidence type="ECO:0000313" key="12">
    <source>
        <dbReference type="Proteomes" id="UP001209570"/>
    </source>
</evidence>
<comment type="domain">
    <text evidence="7">The Q motif is unique to and characteristic of the DEAD box family of RNA helicases and controls ATP binding and hydrolysis.</text>
</comment>
<evidence type="ECO:0000313" key="11">
    <source>
        <dbReference type="EMBL" id="KAJ0398919.1"/>
    </source>
</evidence>
<evidence type="ECO:0000259" key="10">
    <source>
        <dbReference type="PROSITE" id="PS51194"/>
    </source>
</evidence>
<dbReference type="CDD" id="cd17956">
    <property type="entry name" value="DEADc_DDX51"/>
    <property type="match status" value="1"/>
</dbReference>
<dbReference type="GO" id="GO:0016787">
    <property type="term" value="F:hydrolase activity"/>
    <property type="evidence" value="ECO:0007669"/>
    <property type="project" value="UniProtKB-KW"/>
</dbReference>
<comment type="caution">
    <text evidence="11">The sequence shown here is derived from an EMBL/GenBank/DDBJ whole genome shotgun (WGS) entry which is preliminary data.</text>
</comment>
<evidence type="ECO:0000256" key="6">
    <source>
        <dbReference type="RuleBase" id="RU000492"/>
    </source>
</evidence>
<feature type="compositionally biased region" description="Acidic residues" evidence="8">
    <location>
        <begin position="349"/>
        <end position="359"/>
    </location>
</feature>
<evidence type="ECO:0000256" key="3">
    <source>
        <dbReference type="ARBA" id="ARBA00022806"/>
    </source>
</evidence>
<keyword evidence="1 6" id="KW-0547">Nucleotide-binding</keyword>
<feature type="compositionally biased region" description="Basic and acidic residues" evidence="8">
    <location>
        <begin position="360"/>
        <end position="370"/>
    </location>
</feature>
<proteinExistence type="inferred from homology"/>
<dbReference type="Proteomes" id="UP001209570">
    <property type="component" value="Unassembled WGS sequence"/>
</dbReference>
<dbReference type="PROSITE" id="PS51192">
    <property type="entry name" value="HELICASE_ATP_BIND_1"/>
    <property type="match status" value="1"/>
</dbReference>
<dbReference type="GO" id="GO:0005524">
    <property type="term" value="F:ATP binding"/>
    <property type="evidence" value="ECO:0007669"/>
    <property type="project" value="UniProtKB-UniRule"/>
</dbReference>
<organism evidence="11 12">
    <name type="scientific">Pythium insidiosum</name>
    <name type="common">Pythiosis disease agent</name>
    <dbReference type="NCBI Taxonomy" id="114742"/>
    <lineage>
        <taxon>Eukaryota</taxon>
        <taxon>Sar</taxon>
        <taxon>Stramenopiles</taxon>
        <taxon>Oomycota</taxon>
        <taxon>Peronosporomycetes</taxon>
        <taxon>Pythiales</taxon>
        <taxon>Pythiaceae</taxon>
        <taxon>Pythium</taxon>
    </lineage>
</organism>
<keyword evidence="12" id="KW-1185">Reference proteome</keyword>
<reference evidence="11" key="1">
    <citation type="submission" date="2021-12" db="EMBL/GenBank/DDBJ databases">
        <title>Prjna785345.</title>
        <authorList>
            <person name="Rujirawat T."/>
            <person name="Krajaejun T."/>
        </authorList>
    </citation>
    <scope>NUCLEOTIDE SEQUENCE</scope>
    <source>
        <strain evidence="11">Pi057C3</strain>
    </source>
</reference>
<dbReference type="InterPro" id="IPR011545">
    <property type="entry name" value="DEAD/DEAH_box_helicase_dom"/>
</dbReference>
<keyword evidence="4 6" id="KW-0067">ATP-binding</keyword>
<dbReference type="SUPFAM" id="SSF52540">
    <property type="entry name" value="P-loop containing nucleoside triphosphate hydrolases"/>
    <property type="match status" value="1"/>
</dbReference>
<dbReference type="Pfam" id="PF00270">
    <property type="entry name" value="DEAD"/>
    <property type="match status" value="1"/>
</dbReference>
<dbReference type="EC" id="3.6.4.13" evidence="7"/>
<dbReference type="PROSITE" id="PS00039">
    <property type="entry name" value="DEAD_ATP_HELICASE"/>
    <property type="match status" value="1"/>
</dbReference>
<dbReference type="PROSITE" id="PS51194">
    <property type="entry name" value="HELICASE_CTER"/>
    <property type="match status" value="1"/>
</dbReference>
<evidence type="ECO:0000259" key="9">
    <source>
        <dbReference type="PROSITE" id="PS51192"/>
    </source>
</evidence>
<comment type="function">
    <text evidence="7">RNA helicase.</text>
</comment>
<comment type="catalytic activity">
    <reaction evidence="7">
        <text>ATP + H2O = ADP + phosphate + H(+)</text>
        <dbReference type="Rhea" id="RHEA:13065"/>
        <dbReference type="ChEBI" id="CHEBI:15377"/>
        <dbReference type="ChEBI" id="CHEBI:15378"/>
        <dbReference type="ChEBI" id="CHEBI:30616"/>
        <dbReference type="ChEBI" id="CHEBI:43474"/>
        <dbReference type="ChEBI" id="CHEBI:456216"/>
        <dbReference type="EC" id="3.6.4.13"/>
    </reaction>
</comment>
<protein>
    <recommendedName>
        <fullName evidence="7">ATP-dependent RNA helicase</fullName>
        <ecNumber evidence="7">3.6.4.13</ecNumber>
    </recommendedName>
</protein>
<keyword evidence="3 6" id="KW-0347">Helicase</keyword>
<keyword evidence="2 6" id="KW-0378">Hydrolase</keyword>
<evidence type="ECO:0000256" key="4">
    <source>
        <dbReference type="ARBA" id="ARBA00022840"/>
    </source>
</evidence>
<dbReference type="GO" id="GO:0003724">
    <property type="term" value="F:RNA helicase activity"/>
    <property type="evidence" value="ECO:0007669"/>
    <property type="project" value="UniProtKB-EC"/>
</dbReference>
<feature type="domain" description="Helicase C-terminal" evidence="10">
    <location>
        <begin position="395"/>
        <end position="563"/>
    </location>
</feature>